<dbReference type="GO" id="GO:0016787">
    <property type="term" value="F:hydrolase activity"/>
    <property type="evidence" value="ECO:0007669"/>
    <property type="project" value="UniProtKB-KW"/>
</dbReference>
<dbReference type="SUPFAM" id="SSF53474">
    <property type="entry name" value="alpha/beta-Hydrolases"/>
    <property type="match status" value="1"/>
</dbReference>
<dbReference type="InterPro" id="IPR029058">
    <property type="entry name" value="AB_hydrolase_fold"/>
</dbReference>
<dbReference type="PANTHER" id="PTHR42977:SF1">
    <property type="entry name" value="BLR6576 PROTEIN"/>
    <property type="match status" value="1"/>
</dbReference>
<dbReference type="PANTHER" id="PTHR42977">
    <property type="entry name" value="HYDROLASE-RELATED"/>
    <property type="match status" value="1"/>
</dbReference>
<dbReference type="Proteomes" id="UP000219914">
    <property type="component" value="Unassembled WGS sequence"/>
</dbReference>
<accession>A0ABX4JSK1</accession>
<keyword evidence="2" id="KW-0378">Hydrolase</keyword>
<proteinExistence type="predicted"/>
<evidence type="ECO:0000313" key="2">
    <source>
        <dbReference type="EMBL" id="PDT23055.1"/>
    </source>
</evidence>
<protein>
    <submittedName>
        <fullName evidence="2">Hydrolase</fullName>
    </submittedName>
</protein>
<keyword evidence="3" id="KW-1185">Reference proteome</keyword>
<evidence type="ECO:0000259" key="1">
    <source>
        <dbReference type="Pfam" id="PF00561"/>
    </source>
</evidence>
<organism evidence="2 3">
    <name type="scientific">Rhizobium hidalgonense</name>
    <dbReference type="NCBI Taxonomy" id="1538159"/>
    <lineage>
        <taxon>Bacteria</taxon>
        <taxon>Pseudomonadati</taxon>
        <taxon>Pseudomonadota</taxon>
        <taxon>Alphaproteobacteria</taxon>
        <taxon>Hyphomicrobiales</taxon>
        <taxon>Rhizobiaceae</taxon>
        <taxon>Rhizobium/Agrobacterium group</taxon>
        <taxon>Rhizobium</taxon>
    </lineage>
</organism>
<comment type="caution">
    <text evidence="2">The sequence shown here is derived from an EMBL/GenBank/DDBJ whole genome shotgun (WGS) entry which is preliminary data.</text>
</comment>
<reference evidence="2 3" key="1">
    <citation type="submission" date="2017-09" db="EMBL/GenBank/DDBJ databases">
        <title>Comparative genomics of rhizobia isolated from Phaseolus vulgaris in China.</title>
        <authorList>
            <person name="Tong W."/>
        </authorList>
    </citation>
    <scope>NUCLEOTIDE SEQUENCE [LARGE SCALE GENOMIC DNA]</scope>
    <source>
        <strain evidence="2 3">FH14</strain>
    </source>
</reference>
<dbReference type="InterPro" id="IPR000073">
    <property type="entry name" value="AB_hydrolase_1"/>
</dbReference>
<dbReference type="Gene3D" id="3.40.50.1820">
    <property type="entry name" value="alpha/beta hydrolase"/>
    <property type="match status" value="1"/>
</dbReference>
<sequence>MSGGGPAMAALVRHRRITVAGVETFYREAGRHDAPVLLLPHGYPCSSYEFRNLMPRLADRWRLIAPDFPGAGYSGTPDDFDYSFDGYAAWLEAFAGALEIDRFALYLHDFGSPIGARLAIKDPKRIVALIIQNGDIPYEDALGPKYADIEATWALPRAEMRKVLAETISEEVFQEEFLNDLPPHLADAIPPDLWKLHWSLMTPRRKEIAIDLIAGLKENRAWFPQHRKYLSENKPPTLIVWGPHDHYIPEKSARAYLRDLPDAELHLLGGGHWLLETHLGEVAALIRDFLGRVHAG</sequence>
<dbReference type="Pfam" id="PF00561">
    <property type="entry name" value="Abhydrolase_1"/>
    <property type="match status" value="1"/>
</dbReference>
<feature type="domain" description="AB hydrolase-1" evidence="1">
    <location>
        <begin position="35"/>
        <end position="278"/>
    </location>
</feature>
<gene>
    <name evidence="2" type="ORF">CO674_14000</name>
</gene>
<dbReference type="PRINTS" id="PR00111">
    <property type="entry name" value="ABHYDROLASE"/>
</dbReference>
<dbReference type="InterPro" id="IPR051340">
    <property type="entry name" value="Haloalkane_dehalogenase"/>
</dbReference>
<dbReference type="EMBL" id="NWSY01000009">
    <property type="protein sequence ID" value="PDT23055.1"/>
    <property type="molecule type" value="Genomic_DNA"/>
</dbReference>
<dbReference type="PRINTS" id="PR00412">
    <property type="entry name" value="EPOXHYDRLASE"/>
</dbReference>
<evidence type="ECO:0000313" key="3">
    <source>
        <dbReference type="Proteomes" id="UP000219914"/>
    </source>
</evidence>
<name>A0ABX4JSK1_9HYPH</name>
<dbReference type="InterPro" id="IPR000639">
    <property type="entry name" value="Epox_hydrolase-like"/>
</dbReference>